<proteinExistence type="predicted"/>
<dbReference type="InterPro" id="IPR003105">
    <property type="entry name" value="SRA_YDG"/>
</dbReference>
<feature type="region of interest" description="Disordered" evidence="3">
    <location>
        <begin position="106"/>
        <end position="142"/>
    </location>
</feature>
<evidence type="ECO:0000313" key="6">
    <source>
        <dbReference type="Proteomes" id="UP000184330"/>
    </source>
</evidence>
<evidence type="ECO:0000256" key="1">
    <source>
        <dbReference type="ARBA" id="ARBA00023242"/>
    </source>
</evidence>
<keyword evidence="6" id="KW-1185">Reference proteome</keyword>
<dbReference type="SMART" id="SM00466">
    <property type="entry name" value="SRA"/>
    <property type="match status" value="1"/>
</dbReference>
<accession>A0A1L7WQ37</accession>
<protein>
    <recommendedName>
        <fullName evidence="4">YDG domain-containing protein</fullName>
    </recommendedName>
</protein>
<evidence type="ECO:0000259" key="4">
    <source>
        <dbReference type="PROSITE" id="PS51015"/>
    </source>
</evidence>
<comment type="subcellular location">
    <subcellularLocation>
        <location evidence="2">Nucleus</location>
    </subcellularLocation>
</comment>
<dbReference type="GO" id="GO:0044027">
    <property type="term" value="P:negative regulation of gene expression via chromosomal CpG island methylation"/>
    <property type="evidence" value="ECO:0007669"/>
    <property type="project" value="TreeGrafter"/>
</dbReference>
<dbReference type="InterPro" id="IPR045134">
    <property type="entry name" value="UHRF1/2-like"/>
</dbReference>
<dbReference type="AlphaFoldDB" id="A0A1L7WQ37"/>
<dbReference type="OrthoDB" id="2270193at2759"/>
<dbReference type="EMBL" id="FJOG01000005">
    <property type="protein sequence ID" value="CZR54888.1"/>
    <property type="molecule type" value="Genomic_DNA"/>
</dbReference>
<feature type="compositionally biased region" description="Polar residues" evidence="3">
    <location>
        <begin position="110"/>
        <end position="126"/>
    </location>
</feature>
<dbReference type="STRING" id="576137.A0A1L7WQ37"/>
<keyword evidence="1 2" id="KW-0539">Nucleus</keyword>
<gene>
    <name evidence="5" type="ORF">PAC_04772</name>
</gene>
<dbReference type="Gene3D" id="2.30.280.10">
    <property type="entry name" value="SRA-YDG"/>
    <property type="match status" value="1"/>
</dbReference>
<reference evidence="5 6" key="1">
    <citation type="submission" date="2016-03" db="EMBL/GenBank/DDBJ databases">
        <authorList>
            <person name="Ploux O."/>
        </authorList>
    </citation>
    <scope>NUCLEOTIDE SEQUENCE [LARGE SCALE GENOMIC DNA]</scope>
    <source>
        <strain evidence="5 6">UAMH 11012</strain>
    </source>
</reference>
<dbReference type="GO" id="GO:0005634">
    <property type="term" value="C:nucleus"/>
    <property type="evidence" value="ECO:0007669"/>
    <property type="project" value="UniProtKB-SubCell"/>
</dbReference>
<name>A0A1L7WQ37_9HELO</name>
<dbReference type="PROSITE" id="PS51015">
    <property type="entry name" value="YDG"/>
    <property type="match status" value="1"/>
</dbReference>
<dbReference type="PANTHER" id="PTHR14140:SF27">
    <property type="entry name" value="OS04G0289800 PROTEIN"/>
    <property type="match status" value="1"/>
</dbReference>
<feature type="domain" description="YDG" evidence="4">
    <location>
        <begin position="298"/>
        <end position="431"/>
    </location>
</feature>
<dbReference type="Pfam" id="PF02182">
    <property type="entry name" value="SAD_SRA"/>
    <property type="match status" value="1"/>
</dbReference>
<evidence type="ECO:0000256" key="2">
    <source>
        <dbReference type="PROSITE-ProRule" id="PRU00358"/>
    </source>
</evidence>
<dbReference type="SUPFAM" id="SSF88697">
    <property type="entry name" value="PUA domain-like"/>
    <property type="match status" value="1"/>
</dbReference>
<dbReference type="InterPro" id="IPR015947">
    <property type="entry name" value="PUA-like_sf"/>
</dbReference>
<dbReference type="Proteomes" id="UP000184330">
    <property type="component" value="Unassembled WGS sequence"/>
</dbReference>
<evidence type="ECO:0000313" key="5">
    <source>
        <dbReference type="EMBL" id="CZR54888.1"/>
    </source>
</evidence>
<dbReference type="GO" id="GO:0016567">
    <property type="term" value="P:protein ubiquitination"/>
    <property type="evidence" value="ECO:0007669"/>
    <property type="project" value="TreeGrafter"/>
</dbReference>
<feature type="compositionally biased region" description="Basic and acidic residues" evidence="3">
    <location>
        <begin position="130"/>
        <end position="142"/>
    </location>
</feature>
<evidence type="ECO:0000256" key="3">
    <source>
        <dbReference type="SAM" id="MobiDB-lite"/>
    </source>
</evidence>
<dbReference type="InterPro" id="IPR036987">
    <property type="entry name" value="SRA-YDG_sf"/>
</dbReference>
<sequence length="461" mass="51624">MADNETEETKPAAPLSYSGLRARKRKREGNVGLPAMESNTDLSTADSPAFDTTSRPESSQPKTPAETNTTPPFEVNQSLPHEFSGTVSGTEKTANVAAVLPMRAHAGATHKQSQGKSSTTAASSPITRYAPERRTRTKTKDANVERKPIDLKQKFPDWYGEVERTTAGRSDQQSIADVKRLIAKCIDAHKTGGLKIEKAVSDLRDYIHKMALFEFVKLAYLKQSKVLEDKGLRAIFDGPDKDVFPRDIQSDAKALWLRWWVEDVDGSMFRGTTPMRNTTKETGTSRISHRLEANYRFKKSANVVGQNGLCNGQWWPMRICALRDEAGIHGQPDDGAYSIVLSSGGYADKDRGEVIEYCGTESETNTPSKGTSLLQVSFANQQRIRVFRAVNKESKYAPEKGVRYDGLYIITNEEILNEEKFMARFTLQRVEGQDPIRYKGDEARPNKYELMKLAEYEMMIA</sequence>
<feature type="region of interest" description="Disordered" evidence="3">
    <location>
        <begin position="1"/>
        <end position="87"/>
    </location>
</feature>
<dbReference type="GO" id="GO:0061630">
    <property type="term" value="F:ubiquitin protein ligase activity"/>
    <property type="evidence" value="ECO:0007669"/>
    <property type="project" value="TreeGrafter"/>
</dbReference>
<feature type="compositionally biased region" description="Polar residues" evidence="3">
    <location>
        <begin position="37"/>
        <end position="87"/>
    </location>
</feature>
<organism evidence="5 6">
    <name type="scientific">Phialocephala subalpina</name>
    <dbReference type="NCBI Taxonomy" id="576137"/>
    <lineage>
        <taxon>Eukaryota</taxon>
        <taxon>Fungi</taxon>
        <taxon>Dikarya</taxon>
        <taxon>Ascomycota</taxon>
        <taxon>Pezizomycotina</taxon>
        <taxon>Leotiomycetes</taxon>
        <taxon>Helotiales</taxon>
        <taxon>Mollisiaceae</taxon>
        <taxon>Phialocephala</taxon>
        <taxon>Phialocephala fortinii species complex</taxon>
    </lineage>
</organism>
<dbReference type="PANTHER" id="PTHR14140">
    <property type="entry name" value="E3 UBIQUITIN-PROTEIN LIGASE UHRF-RELATED"/>
    <property type="match status" value="1"/>
</dbReference>